<dbReference type="GO" id="GO:0005524">
    <property type="term" value="F:ATP binding"/>
    <property type="evidence" value="ECO:0007669"/>
    <property type="project" value="UniProtKB-KW"/>
</dbReference>
<dbReference type="RefSeq" id="WP_320003171.1">
    <property type="nucleotide sequence ID" value="NZ_JAUHJS010000002.1"/>
</dbReference>
<organism evidence="3 4">
    <name type="scientific">Shiella aurantiaca</name>
    <dbReference type="NCBI Taxonomy" id="3058365"/>
    <lineage>
        <taxon>Bacteria</taxon>
        <taxon>Pseudomonadati</taxon>
        <taxon>Bacteroidota</taxon>
        <taxon>Cytophagia</taxon>
        <taxon>Cytophagales</taxon>
        <taxon>Shiellaceae</taxon>
        <taxon>Shiella</taxon>
    </lineage>
</organism>
<keyword evidence="3" id="KW-0067">ATP-binding</keyword>
<dbReference type="EC" id="2.7.13.3" evidence="3"/>
<dbReference type="EMBL" id="JAUHJS010000002">
    <property type="protein sequence ID" value="MDN4164644.1"/>
    <property type="molecule type" value="Genomic_DNA"/>
</dbReference>
<keyword evidence="3" id="KW-0808">Transferase</keyword>
<proteinExistence type="predicted"/>
<gene>
    <name evidence="3" type="ORF">QWY31_03970</name>
</gene>
<dbReference type="PANTHER" id="PTHR35526">
    <property type="entry name" value="ANTI-SIGMA-F FACTOR RSBW-RELATED"/>
    <property type="match status" value="1"/>
</dbReference>
<dbReference type="InterPro" id="IPR050267">
    <property type="entry name" value="Anti-sigma-factor_SerPK"/>
</dbReference>
<dbReference type="Gene3D" id="3.30.565.10">
    <property type="entry name" value="Histidine kinase-like ATPase, C-terminal domain"/>
    <property type="match status" value="1"/>
</dbReference>
<keyword evidence="1" id="KW-0418">Kinase</keyword>
<reference evidence="3" key="1">
    <citation type="submission" date="2023-06" db="EMBL/GenBank/DDBJ databases">
        <title>Cytophagales bacterium Strain LB-30, isolated from soil.</title>
        <authorList>
            <person name="Liu B."/>
        </authorList>
    </citation>
    <scope>NUCLEOTIDE SEQUENCE</scope>
    <source>
        <strain evidence="3">LB-30</strain>
    </source>
</reference>
<sequence length="139" mass="15875">MNYNIKVSCSKERLKSIREFVKDTLSDYAIDEMEISQLVLAVDEICANMIIHSHGCDETQTIEIKIDVEPNQGIVFQVIDKGVSFNFSTYQEPSLEKIIETKKKGGIGLMLVKRIMDDVQFSSTDGFNVCRMFKKLQKN</sequence>
<keyword evidence="1" id="KW-0723">Serine/threonine-protein kinase</keyword>
<feature type="domain" description="Histidine kinase/HSP90-like ATPase" evidence="2">
    <location>
        <begin position="10"/>
        <end position="133"/>
    </location>
</feature>
<comment type="caution">
    <text evidence="3">The sequence shown here is derived from an EMBL/GenBank/DDBJ whole genome shotgun (WGS) entry which is preliminary data.</text>
</comment>
<dbReference type="InterPro" id="IPR036890">
    <property type="entry name" value="HATPase_C_sf"/>
</dbReference>
<accession>A0ABT8F2R7</accession>
<name>A0ABT8F2R7_9BACT</name>
<dbReference type="InterPro" id="IPR003594">
    <property type="entry name" value="HATPase_dom"/>
</dbReference>
<dbReference type="Proteomes" id="UP001168552">
    <property type="component" value="Unassembled WGS sequence"/>
</dbReference>
<keyword evidence="4" id="KW-1185">Reference proteome</keyword>
<keyword evidence="3" id="KW-0547">Nucleotide-binding</keyword>
<dbReference type="CDD" id="cd16936">
    <property type="entry name" value="HATPase_RsbW-like"/>
    <property type="match status" value="1"/>
</dbReference>
<dbReference type="GO" id="GO:0004673">
    <property type="term" value="F:protein histidine kinase activity"/>
    <property type="evidence" value="ECO:0007669"/>
    <property type="project" value="UniProtKB-EC"/>
</dbReference>
<dbReference type="Pfam" id="PF13581">
    <property type="entry name" value="HATPase_c_2"/>
    <property type="match status" value="1"/>
</dbReference>
<evidence type="ECO:0000313" key="3">
    <source>
        <dbReference type="EMBL" id="MDN4164644.1"/>
    </source>
</evidence>
<evidence type="ECO:0000256" key="1">
    <source>
        <dbReference type="ARBA" id="ARBA00022527"/>
    </source>
</evidence>
<evidence type="ECO:0000259" key="2">
    <source>
        <dbReference type="Pfam" id="PF13581"/>
    </source>
</evidence>
<evidence type="ECO:0000313" key="4">
    <source>
        <dbReference type="Proteomes" id="UP001168552"/>
    </source>
</evidence>
<protein>
    <submittedName>
        <fullName evidence="3">ATP-binding protein</fullName>
        <ecNumber evidence="3">2.7.13.3</ecNumber>
    </submittedName>
</protein>
<dbReference type="SUPFAM" id="SSF55874">
    <property type="entry name" value="ATPase domain of HSP90 chaperone/DNA topoisomerase II/histidine kinase"/>
    <property type="match status" value="1"/>
</dbReference>